<organism evidence="7 8">
    <name type="scientific">Candidatus Deianiraea vastatrix</name>
    <dbReference type="NCBI Taxonomy" id="2163644"/>
    <lineage>
        <taxon>Bacteria</taxon>
        <taxon>Pseudomonadati</taxon>
        <taxon>Pseudomonadota</taxon>
        <taxon>Alphaproteobacteria</taxon>
        <taxon>Rickettsiales</taxon>
        <taxon>Candidatus Deianiraeaceae</taxon>
        <taxon>Candidatus Deianiraea</taxon>
    </lineage>
</organism>
<name>A0A5B8XDD2_9RICK</name>
<evidence type="ECO:0000256" key="3">
    <source>
        <dbReference type="ARBA" id="ARBA00022692"/>
    </source>
</evidence>
<dbReference type="PANTHER" id="PTHR34583">
    <property type="entry name" value="ANTIPORTER SUBUNIT MNHC2-RELATED"/>
    <property type="match status" value="1"/>
</dbReference>
<dbReference type="RefSeq" id="WP_146820535.1">
    <property type="nucleotide sequence ID" value="NZ_CP029077.1"/>
</dbReference>
<protein>
    <submittedName>
        <fullName evidence="7">Monovalent cation/H+ antiporter subunit C</fullName>
    </submittedName>
</protein>
<evidence type="ECO:0000256" key="2">
    <source>
        <dbReference type="ARBA" id="ARBA00010388"/>
    </source>
</evidence>
<keyword evidence="3 6" id="KW-0812">Transmembrane</keyword>
<evidence type="ECO:0000256" key="5">
    <source>
        <dbReference type="ARBA" id="ARBA00023136"/>
    </source>
</evidence>
<evidence type="ECO:0000256" key="6">
    <source>
        <dbReference type="SAM" id="Phobius"/>
    </source>
</evidence>
<proteinExistence type="inferred from homology"/>
<evidence type="ECO:0000256" key="1">
    <source>
        <dbReference type="ARBA" id="ARBA00004141"/>
    </source>
</evidence>
<gene>
    <name evidence="7" type="ORF">Deia_00450</name>
</gene>
<sequence>MFSFIPAYLIYTMIIVVGLIGIVVSDNLIKKVMSLNITQAGILLFYISICYKHTLNPPIIKDGLLPENYINPIPQVLMLTAIVVGLSITSIALALIIKISKLYETIYQSQIDEIDHNDAKN</sequence>
<keyword evidence="4 6" id="KW-1133">Transmembrane helix</keyword>
<comment type="subcellular location">
    <subcellularLocation>
        <location evidence="1">Membrane</location>
        <topology evidence="1">Multi-pass membrane protein</topology>
    </subcellularLocation>
</comment>
<comment type="similarity">
    <text evidence="2">Belongs to the CPA3 antiporters (TC 2.A.63) subunit C family.</text>
</comment>
<dbReference type="EMBL" id="CP029077">
    <property type="protein sequence ID" value="QED23250.1"/>
    <property type="molecule type" value="Genomic_DNA"/>
</dbReference>
<evidence type="ECO:0000313" key="8">
    <source>
        <dbReference type="Proteomes" id="UP000321934"/>
    </source>
</evidence>
<reference evidence="7 8" key="1">
    <citation type="journal article" date="2019" name="ISME J.">
        <title>Deianiraea, an extracellular bacterium associated with the ciliate Paramecium, suggests an alternative scenario for the evolution of Rickettsiales.</title>
        <authorList>
            <person name="Castelli M."/>
            <person name="Sabaneyeva E."/>
            <person name="Lanzoni O."/>
            <person name="Lebedeva N."/>
            <person name="Floriano A.M."/>
            <person name="Gaiarsa S."/>
            <person name="Benken K."/>
            <person name="Modeo L."/>
            <person name="Bandi C."/>
            <person name="Potekhin A."/>
            <person name="Sassera D."/>
            <person name="Petroni G."/>
        </authorList>
    </citation>
    <scope>NUCLEOTIDE SEQUENCE [LARGE SCALE GENOMIC DNA]</scope>
    <source>
        <strain evidence="7">CyL4-1</strain>
    </source>
</reference>
<dbReference type="PANTHER" id="PTHR34583:SF3">
    <property type="entry name" value="MULTISUBUNIT SODIUM_HYDROGEN ANTIPORTER, MNHC SUBUNIT"/>
    <property type="match status" value="1"/>
</dbReference>
<dbReference type="GO" id="GO:0016020">
    <property type="term" value="C:membrane"/>
    <property type="evidence" value="ECO:0007669"/>
    <property type="project" value="UniProtKB-SubCell"/>
</dbReference>
<keyword evidence="5 6" id="KW-0472">Membrane</keyword>
<feature type="transmembrane region" description="Helical" evidence="6">
    <location>
        <begin position="37"/>
        <end position="55"/>
    </location>
</feature>
<feature type="transmembrane region" description="Helical" evidence="6">
    <location>
        <begin position="6"/>
        <end position="25"/>
    </location>
</feature>
<dbReference type="Gene3D" id="1.10.287.3510">
    <property type="match status" value="1"/>
</dbReference>
<dbReference type="AlphaFoldDB" id="A0A5B8XDD2"/>
<keyword evidence="8" id="KW-1185">Reference proteome</keyword>
<dbReference type="InterPro" id="IPR050601">
    <property type="entry name" value="CPA3_antiporter_subunitC"/>
</dbReference>
<dbReference type="InterPro" id="IPR039428">
    <property type="entry name" value="NUOK/Mnh_C1-like"/>
</dbReference>
<dbReference type="Proteomes" id="UP000321934">
    <property type="component" value="Chromosome"/>
</dbReference>
<evidence type="ECO:0000313" key="7">
    <source>
        <dbReference type="EMBL" id="QED23250.1"/>
    </source>
</evidence>
<accession>A0A5B8XDD2</accession>
<feature type="transmembrane region" description="Helical" evidence="6">
    <location>
        <begin position="75"/>
        <end position="97"/>
    </location>
</feature>
<evidence type="ECO:0000256" key="4">
    <source>
        <dbReference type="ARBA" id="ARBA00022989"/>
    </source>
</evidence>
<dbReference type="Pfam" id="PF00420">
    <property type="entry name" value="Oxidored_q2"/>
    <property type="match status" value="1"/>
</dbReference>